<evidence type="ECO:0000256" key="2">
    <source>
        <dbReference type="PROSITE-ProRule" id="PRU00335"/>
    </source>
</evidence>
<keyword evidence="1 2" id="KW-0238">DNA-binding</keyword>
<evidence type="ECO:0000256" key="3">
    <source>
        <dbReference type="SAM" id="MobiDB-lite"/>
    </source>
</evidence>
<keyword evidence="7" id="KW-1185">Reference proteome</keyword>
<feature type="compositionally biased region" description="Basic and acidic residues" evidence="3">
    <location>
        <begin position="1"/>
        <end position="13"/>
    </location>
</feature>
<evidence type="ECO:0000313" key="5">
    <source>
        <dbReference type="EMBL" id="AIY19155.1"/>
    </source>
</evidence>
<reference evidence="6 8" key="2">
    <citation type="submission" date="2019-09" db="EMBL/GenBank/DDBJ databases">
        <title>Pimelobacter sp. isolated from Paulinella.</title>
        <authorList>
            <person name="Jeong S.E."/>
        </authorList>
    </citation>
    <scope>NUCLEOTIDE SEQUENCE [LARGE SCALE GENOMIC DNA]</scope>
    <source>
        <strain evidence="6 8">Pch-N</strain>
    </source>
</reference>
<evidence type="ECO:0000256" key="1">
    <source>
        <dbReference type="ARBA" id="ARBA00023125"/>
    </source>
</evidence>
<feature type="domain" description="HTH tetR-type" evidence="4">
    <location>
        <begin position="23"/>
        <end position="85"/>
    </location>
</feature>
<dbReference type="GO" id="GO:0000976">
    <property type="term" value="F:transcription cis-regulatory region binding"/>
    <property type="evidence" value="ECO:0007669"/>
    <property type="project" value="TreeGrafter"/>
</dbReference>
<protein>
    <submittedName>
        <fullName evidence="6">TetR/AcrR family transcriptional regulator</fullName>
    </submittedName>
    <submittedName>
        <fullName evidence="5">Transcriptional regulator, TetR family</fullName>
    </submittedName>
</protein>
<dbReference type="eggNOG" id="COG1309">
    <property type="taxonomic scope" value="Bacteria"/>
</dbReference>
<dbReference type="HOGENOM" id="CLU_069356_11_1_11"/>
<reference evidence="5 7" key="1">
    <citation type="journal article" date="2015" name="Genome Announc.">
        <title>Complete Genome Sequence of Steroid-Transforming Nocardioides simplex VKM Ac-2033D.</title>
        <authorList>
            <person name="Shtratnikova V.Y."/>
            <person name="Schelkunov M.I."/>
            <person name="Pekov Y.A."/>
            <person name="Fokina V.V."/>
            <person name="Logacheva M.D."/>
            <person name="Sokolov S.L."/>
            <person name="Bragin E.Y."/>
            <person name="Ashapkin V.V."/>
            <person name="Donova M.V."/>
        </authorList>
    </citation>
    <scope>NUCLEOTIDE SEQUENCE [LARGE SCALE GENOMIC DNA]</scope>
    <source>
        <strain evidence="5 7">VKM Ac-2033D</strain>
    </source>
</reference>
<dbReference type="OrthoDB" id="4542604at2"/>
<evidence type="ECO:0000313" key="8">
    <source>
        <dbReference type="Proteomes" id="UP000449906"/>
    </source>
</evidence>
<dbReference type="PANTHER" id="PTHR30055">
    <property type="entry name" value="HTH-TYPE TRANSCRIPTIONAL REGULATOR RUTR"/>
    <property type="match status" value="1"/>
</dbReference>
<gene>
    <name evidence="6" type="ORF">F9L07_12340</name>
    <name evidence="5" type="ORF">KR76_24555</name>
</gene>
<feature type="DNA-binding region" description="H-T-H motif" evidence="2">
    <location>
        <begin position="48"/>
        <end position="67"/>
    </location>
</feature>
<dbReference type="Proteomes" id="UP000449906">
    <property type="component" value="Unassembled WGS sequence"/>
</dbReference>
<sequence length="238" mass="26405">MAAPSGRRDQTDGRKRRWQQHNADRRQAVIDAALTVLARDLEPGAELSVQLIADEASVHRTVLYRYFDDRTDLDVAIQQEICTRAGELLLAAVTLEGTPREIVERIVHAYVDWGAANVALMRFAERDIPGAATKPLDLAIGQIAEQIELVIGGFLAVLEADVEEDDRDALTPWVFLLVGGVMAAVRNWSSREELRPPAPQFTRLLADVTWLQIEGLAASRNIEVPDLPVEQLLNLKEA</sequence>
<evidence type="ECO:0000313" key="6">
    <source>
        <dbReference type="EMBL" id="KAB2812538.1"/>
    </source>
</evidence>
<accession>A0A0A1DUR2</accession>
<organism evidence="5 7">
    <name type="scientific">Nocardioides simplex</name>
    <name type="common">Arthrobacter simplex</name>
    <dbReference type="NCBI Taxonomy" id="2045"/>
    <lineage>
        <taxon>Bacteria</taxon>
        <taxon>Bacillati</taxon>
        <taxon>Actinomycetota</taxon>
        <taxon>Actinomycetes</taxon>
        <taxon>Propionibacteriales</taxon>
        <taxon>Nocardioidaceae</taxon>
        <taxon>Pimelobacter</taxon>
    </lineage>
</organism>
<dbReference type="Gene3D" id="1.10.357.10">
    <property type="entry name" value="Tetracycline Repressor, domain 2"/>
    <property type="match status" value="1"/>
</dbReference>
<dbReference type="EMBL" id="WBVM01000001">
    <property type="protein sequence ID" value="KAB2812538.1"/>
    <property type="molecule type" value="Genomic_DNA"/>
</dbReference>
<dbReference type="SUPFAM" id="SSF46689">
    <property type="entry name" value="Homeodomain-like"/>
    <property type="match status" value="1"/>
</dbReference>
<dbReference type="PANTHER" id="PTHR30055:SF160">
    <property type="entry name" value="TRANSCRIPTIONAL REGULATORY PROTEIN (PROBABLY ASNC-FAMILY)-RELATED"/>
    <property type="match status" value="1"/>
</dbReference>
<evidence type="ECO:0000259" key="4">
    <source>
        <dbReference type="PROSITE" id="PS50977"/>
    </source>
</evidence>
<dbReference type="GeneID" id="96611931"/>
<dbReference type="RefSeq" id="WP_038682105.1">
    <property type="nucleotide sequence ID" value="NZ_BJMC01000015.1"/>
</dbReference>
<dbReference type="STRING" id="2045.KR76_24555"/>
<dbReference type="EMBL" id="CP009896">
    <property type="protein sequence ID" value="AIY19155.1"/>
    <property type="molecule type" value="Genomic_DNA"/>
</dbReference>
<evidence type="ECO:0000313" key="7">
    <source>
        <dbReference type="Proteomes" id="UP000030300"/>
    </source>
</evidence>
<proteinExistence type="predicted"/>
<dbReference type="InterPro" id="IPR001647">
    <property type="entry name" value="HTH_TetR"/>
</dbReference>
<dbReference type="Proteomes" id="UP000030300">
    <property type="component" value="Chromosome"/>
</dbReference>
<dbReference type="InterPro" id="IPR009057">
    <property type="entry name" value="Homeodomain-like_sf"/>
</dbReference>
<dbReference type="GO" id="GO:0003700">
    <property type="term" value="F:DNA-binding transcription factor activity"/>
    <property type="evidence" value="ECO:0007669"/>
    <property type="project" value="TreeGrafter"/>
</dbReference>
<dbReference type="PROSITE" id="PS50977">
    <property type="entry name" value="HTH_TETR_2"/>
    <property type="match status" value="1"/>
</dbReference>
<dbReference type="AlphaFoldDB" id="A0A0A1DUR2"/>
<dbReference type="InterPro" id="IPR050109">
    <property type="entry name" value="HTH-type_TetR-like_transc_reg"/>
</dbReference>
<dbReference type="KEGG" id="psim:KR76_24555"/>
<name>A0A0A1DUR2_NOCSI</name>
<feature type="region of interest" description="Disordered" evidence="3">
    <location>
        <begin position="1"/>
        <end position="23"/>
    </location>
</feature>